<dbReference type="AlphaFoldDB" id="A0A7W7WLQ5"/>
<evidence type="ECO:0000256" key="1">
    <source>
        <dbReference type="ARBA" id="ARBA00022801"/>
    </source>
</evidence>
<feature type="compositionally biased region" description="Low complexity" evidence="2">
    <location>
        <begin position="25"/>
        <end position="54"/>
    </location>
</feature>
<sequence length="213" mass="22100">MTLALVLGVWLIHDGAPGDGPPPVGAAVVRASDTPAGTGQSSGGQASPSPESKPGNPPPQPLPPSAPTRVRIPAIKVNAPLAGLDLDPAGHLDTPPVGRPNQAGWYRNGPAPGAPGNAVLAGHADTRSGPAVFYRLGLLRLGDQIEVVREDRRTAVFTIDAVRTYPRAAFPDAEVYGPTERPELRVITCGGTYDKKSGYSNNVVVFAHLTSSR</sequence>
<organism evidence="3 4">
    <name type="scientific">Kitasatospora gansuensis</name>
    <dbReference type="NCBI Taxonomy" id="258050"/>
    <lineage>
        <taxon>Bacteria</taxon>
        <taxon>Bacillati</taxon>
        <taxon>Actinomycetota</taxon>
        <taxon>Actinomycetes</taxon>
        <taxon>Kitasatosporales</taxon>
        <taxon>Streptomycetaceae</taxon>
        <taxon>Kitasatospora</taxon>
    </lineage>
</organism>
<feature type="region of interest" description="Disordered" evidence="2">
    <location>
        <begin position="86"/>
        <end position="110"/>
    </location>
</feature>
<dbReference type="Proteomes" id="UP000573327">
    <property type="component" value="Unassembled WGS sequence"/>
</dbReference>
<keyword evidence="1" id="KW-0378">Hydrolase</keyword>
<feature type="region of interest" description="Disordered" evidence="2">
    <location>
        <begin position="16"/>
        <end position="68"/>
    </location>
</feature>
<evidence type="ECO:0000313" key="3">
    <source>
        <dbReference type="EMBL" id="MBB4951691.1"/>
    </source>
</evidence>
<evidence type="ECO:0000313" key="4">
    <source>
        <dbReference type="Proteomes" id="UP000573327"/>
    </source>
</evidence>
<dbReference type="Gene3D" id="2.40.260.10">
    <property type="entry name" value="Sortase"/>
    <property type="match status" value="1"/>
</dbReference>
<dbReference type="Pfam" id="PF04203">
    <property type="entry name" value="Sortase"/>
    <property type="match status" value="1"/>
</dbReference>
<dbReference type="GO" id="GO:0016787">
    <property type="term" value="F:hydrolase activity"/>
    <property type="evidence" value="ECO:0007669"/>
    <property type="project" value="UniProtKB-KW"/>
</dbReference>
<accession>A0A7W7WLQ5</accession>
<keyword evidence="4" id="KW-1185">Reference proteome</keyword>
<dbReference type="InterPro" id="IPR005754">
    <property type="entry name" value="Sortase"/>
</dbReference>
<name>A0A7W7WLQ5_9ACTN</name>
<proteinExistence type="predicted"/>
<dbReference type="SUPFAM" id="SSF63817">
    <property type="entry name" value="Sortase"/>
    <property type="match status" value="1"/>
</dbReference>
<dbReference type="InterPro" id="IPR023365">
    <property type="entry name" value="Sortase_dom-sf"/>
</dbReference>
<reference evidence="3 4" key="1">
    <citation type="submission" date="2020-08" db="EMBL/GenBank/DDBJ databases">
        <title>Sequencing the genomes of 1000 actinobacteria strains.</title>
        <authorList>
            <person name="Klenk H.-P."/>
        </authorList>
    </citation>
    <scope>NUCLEOTIDE SEQUENCE [LARGE SCALE GENOMIC DNA]</scope>
    <source>
        <strain evidence="3 4">DSM 44786</strain>
    </source>
</reference>
<dbReference type="NCBIfam" id="NF033748">
    <property type="entry name" value="class_F_sortase"/>
    <property type="match status" value="1"/>
</dbReference>
<dbReference type="InterPro" id="IPR042001">
    <property type="entry name" value="Sortase_F"/>
</dbReference>
<feature type="compositionally biased region" description="Pro residues" evidence="2">
    <location>
        <begin position="55"/>
        <end position="66"/>
    </location>
</feature>
<comment type="caution">
    <text evidence="3">The sequence shown here is derived from an EMBL/GenBank/DDBJ whole genome shotgun (WGS) entry which is preliminary data.</text>
</comment>
<dbReference type="EMBL" id="JACHJR010000001">
    <property type="protein sequence ID" value="MBB4951691.1"/>
    <property type="molecule type" value="Genomic_DNA"/>
</dbReference>
<protein>
    <submittedName>
        <fullName evidence="3">Sortase (Surface protein transpeptidase)</fullName>
    </submittedName>
</protein>
<evidence type="ECO:0000256" key="2">
    <source>
        <dbReference type="SAM" id="MobiDB-lite"/>
    </source>
</evidence>
<gene>
    <name evidence="3" type="ORF">F4556_007226</name>
</gene>
<dbReference type="CDD" id="cd05829">
    <property type="entry name" value="Sortase_F"/>
    <property type="match status" value="1"/>
</dbReference>